<sequence>MTSLTRTRAVSALLLLLFGAWILAPPTSASASNISRAAMPSAVVSVASMISVTETSSETAIWAWPLSPIPDVTRPFDLPHPYGAGHRGVDLAAAPGDPVLAPDDGVVHFAGWVVDRPVLSIQHPNGLISSFEPVTALVSKGDAVGRGDVIGHLATEQLHAPNGGLHLGARDGETYIDPLALLGAVPRAVLLPHSTP</sequence>
<dbReference type="RefSeq" id="WP_158052460.1">
    <property type="nucleotide sequence ID" value="NZ_WBKB01000005.1"/>
</dbReference>
<evidence type="ECO:0000313" key="3">
    <source>
        <dbReference type="EMBL" id="KAB1642658.1"/>
    </source>
</evidence>
<dbReference type="SUPFAM" id="SSF51261">
    <property type="entry name" value="Duplicated hybrid motif"/>
    <property type="match status" value="1"/>
</dbReference>
<evidence type="ECO:0000256" key="1">
    <source>
        <dbReference type="ARBA" id="ARBA00022729"/>
    </source>
</evidence>
<organism evidence="3 4">
    <name type="scientific">Gulosibacter chungangensis</name>
    <dbReference type="NCBI Taxonomy" id="979746"/>
    <lineage>
        <taxon>Bacteria</taxon>
        <taxon>Bacillati</taxon>
        <taxon>Actinomycetota</taxon>
        <taxon>Actinomycetes</taxon>
        <taxon>Micrococcales</taxon>
        <taxon>Microbacteriaceae</taxon>
        <taxon>Gulosibacter</taxon>
    </lineage>
</organism>
<dbReference type="PANTHER" id="PTHR21666">
    <property type="entry name" value="PEPTIDASE-RELATED"/>
    <property type="match status" value="1"/>
</dbReference>
<dbReference type="Pfam" id="PF01551">
    <property type="entry name" value="Peptidase_M23"/>
    <property type="match status" value="1"/>
</dbReference>
<dbReference type="InterPro" id="IPR016047">
    <property type="entry name" value="M23ase_b-sheet_dom"/>
</dbReference>
<reference evidence="3 4" key="1">
    <citation type="submission" date="2019-09" db="EMBL/GenBank/DDBJ databases">
        <title>Phylogeny of genus Pseudoclavibacter and closely related genus.</title>
        <authorList>
            <person name="Li Y."/>
        </authorList>
    </citation>
    <scope>NUCLEOTIDE SEQUENCE [LARGE SCALE GENOMIC DNA]</scope>
    <source>
        <strain evidence="3 4">KCTC 13959</strain>
    </source>
</reference>
<dbReference type="Gene3D" id="2.70.70.10">
    <property type="entry name" value="Glucose Permease (Domain IIA)"/>
    <property type="match status" value="1"/>
</dbReference>
<dbReference type="PANTHER" id="PTHR21666:SF289">
    <property type="entry name" value="L-ALA--D-GLU ENDOPEPTIDASE"/>
    <property type="match status" value="1"/>
</dbReference>
<dbReference type="CDD" id="cd12797">
    <property type="entry name" value="M23_peptidase"/>
    <property type="match status" value="1"/>
</dbReference>
<evidence type="ECO:0000259" key="2">
    <source>
        <dbReference type="Pfam" id="PF01551"/>
    </source>
</evidence>
<dbReference type="EMBL" id="WBKB01000005">
    <property type="protein sequence ID" value="KAB1642658.1"/>
    <property type="molecule type" value="Genomic_DNA"/>
</dbReference>
<protein>
    <submittedName>
        <fullName evidence="3">Peptidoglycan DD-metalloendopeptidase family protein</fullName>
    </submittedName>
</protein>
<name>A0A7J5BA67_9MICO</name>
<feature type="domain" description="M23ase beta-sheet core" evidence="2">
    <location>
        <begin position="85"/>
        <end position="178"/>
    </location>
</feature>
<evidence type="ECO:0000313" key="4">
    <source>
        <dbReference type="Proteomes" id="UP000433493"/>
    </source>
</evidence>
<keyword evidence="4" id="KW-1185">Reference proteome</keyword>
<keyword evidence="1" id="KW-0732">Signal</keyword>
<dbReference type="GO" id="GO:0004222">
    <property type="term" value="F:metalloendopeptidase activity"/>
    <property type="evidence" value="ECO:0007669"/>
    <property type="project" value="TreeGrafter"/>
</dbReference>
<comment type="caution">
    <text evidence="3">The sequence shown here is derived from an EMBL/GenBank/DDBJ whole genome shotgun (WGS) entry which is preliminary data.</text>
</comment>
<dbReference type="InterPro" id="IPR050570">
    <property type="entry name" value="Cell_wall_metabolism_enzyme"/>
</dbReference>
<dbReference type="AlphaFoldDB" id="A0A7J5BA67"/>
<dbReference type="OrthoDB" id="5245088at2"/>
<proteinExistence type="predicted"/>
<gene>
    <name evidence="3" type="ORF">F8O05_09350</name>
</gene>
<dbReference type="InterPro" id="IPR011055">
    <property type="entry name" value="Dup_hybrid_motif"/>
</dbReference>
<accession>A0A7J5BA67</accession>
<dbReference type="Proteomes" id="UP000433493">
    <property type="component" value="Unassembled WGS sequence"/>
</dbReference>